<feature type="compositionally biased region" description="Basic and acidic residues" evidence="1">
    <location>
        <begin position="27"/>
        <end position="45"/>
    </location>
</feature>
<evidence type="ECO:0000313" key="3">
    <source>
        <dbReference type="EMBL" id="GAA0561773.1"/>
    </source>
</evidence>
<feature type="domain" description="DUF1990" evidence="2">
    <location>
        <begin position="34"/>
        <end position="199"/>
    </location>
</feature>
<reference evidence="3" key="3">
    <citation type="submission" date="2023-12" db="EMBL/GenBank/DDBJ databases">
        <authorList>
            <person name="Sun Q."/>
            <person name="Inoue M."/>
        </authorList>
    </citation>
    <scope>NUCLEOTIDE SEQUENCE</scope>
    <source>
        <strain evidence="3">JCM 10667</strain>
    </source>
</reference>
<name>A0A7W7IAY3_9ACTN</name>
<dbReference type="RefSeq" id="WP_184882039.1">
    <property type="nucleotide sequence ID" value="NZ_BAAAHD010000023.1"/>
</dbReference>
<dbReference type="InterPro" id="IPR018960">
    <property type="entry name" value="DUF1990"/>
</dbReference>
<evidence type="ECO:0000259" key="2">
    <source>
        <dbReference type="Pfam" id="PF09348"/>
    </source>
</evidence>
<feature type="compositionally biased region" description="Pro residues" evidence="1">
    <location>
        <begin position="47"/>
        <end position="58"/>
    </location>
</feature>
<dbReference type="EMBL" id="JACHMV010000001">
    <property type="protein sequence ID" value="MBB4773754.1"/>
    <property type="molecule type" value="Genomic_DNA"/>
</dbReference>
<reference evidence="3 6" key="1">
    <citation type="journal article" date="2019" name="Int. J. Syst. Evol. Microbiol.">
        <title>The Global Catalogue of Microorganisms (GCM) 10K type strain sequencing project: providing services to taxonomists for standard genome sequencing and annotation.</title>
        <authorList>
            <consortium name="The Broad Institute Genomics Platform"/>
            <consortium name="The Broad Institute Genome Sequencing Center for Infectious Disease"/>
            <person name="Wu L."/>
            <person name="Ma J."/>
        </authorList>
    </citation>
    <scope>NUCLEOTIDE SEQUENCE [LARGE SCALE GENOMIC DNA]</scope>
    <source>
        <strain evidence="3 6">JCM 10667</strain>
    </source>
</reference>
<evidence type="ECO:0000313" key="6">
    <source>
        <dbReference type="Proteomes" id="UP001501427"/>
    </source>
</evidence>
<organism evidence="4 5">
    <name type="scientific">Actinomadura livida</name>
    <dbReference type="NCBI Taxonomy" id="79909"/>
    <lineage>
        <taxon>Bacteria</taxon>
        <taxon>Bacillati</taxon>
        <taxon>Actinomycetota</taxon>
        <taxon>Actinomycetes</taxon>
        <taxon>Streptosporangiales</taxon>
        <taxon>Thermomonosporaceae</taxon>
        <taxon>Actinomadura</taxon>
    </lineage>
</organism>
<keyword evidence="6" id="KW-1185">Reference proteome</keyword>
<protein>
    <submittedName>
        <fullName evidence="4">Uncharacterized protein (UPF0548 family)</fullName>
    </submittedName>
</protein>
<dbReference type="Proteomes" id="UP000549343">
    <property type="component" value="Unassembled WGS sequence"/>
</dbReference>
<proteinExistence type="predicted"/>
<evidence type="ECO:0000313" key="5">
    <source>
        <dbReference type="Proteomes" id="UP000549343"/>
    </source>
</evidence>
<gene>
    <name evidence="4" type="ORF">F4557_002172</name>
    <name evidence="3" type="ORF">GCM10009546_24910</name>
</gene>
<feature type="region of interest" description="Disordered" evidence="1">
    <location>
        <begin position="1"/>
        <end position="62"/>
    </location>
</feature>
<feature type="compositionally biased region" description="Basic residues" evidence="1">
    <location>
        <begin position="1"/>
        <end position="13"/>
    </location>
</feature>
<reference evidence="4 5" key="2">
    <citation type="submission" date="2020-08" db="EMBL/GenBank/DDBJ databases">
        <title>Sequencing the genomes of 1000 actinobacteria strains.</title>
        <authorList>
            <person name="Klenk H.-P."/>
        </authorList>
    </citation>
    <scope>NUCLEOTIDE SEQUENCE [LARGE SCALE GENOMIC DNA]</scope>
    <source>
        <strain evidence="4 5">DSM 44772</strain>
    </source>
</reference>
<dbReference type="EMBL" id="BAAAHD010000023">
    <property type="protein sequence ID" value="GAA0561773.1"/>
    <property type="molecule type" value="Genomic_DNA"/>
</dbReference>
<evidence type="ECO:0000256" key="1">
    <source>
        <dbReference type="SAM" id="MobiDB-lite"/>
    </source>
</evidence>
<accession>A0A7W7IAY3</accession>
<dbReference type="Proteomes" id="UP001501427">
    <property type="component" value="Unassembled WGS sequence"/>
</dbReference>
<evidence type="ECO:0000313" key="4">
    <source>
        <dbReference type="EMBL" id="MBB4773754.1"/>
    </source>
</evidence>
<comment type="caution">
    <text evidence="4">The sequence shown here is derived from an EMBL/GenBank/DDBJ whole genome shotgun (WGS) entry which is preliminary data.</text>
</comment>
<dbReference type="AlphaFoldDB" id="A0A7W7IAY3"/>
<sequence length="225" mass="26563">MRRSRLVQRRMRRLHDDLPRRPLNFDPGRHDMHRPEPGWHVDDYRQPLPPEPPGPPVPGGSWETARRLVRDYQYADPAIIRRIRHSGPPEPGRDMLLEGRFYGLRFYLGLRIGNVVDGVVEEEDGRRARVYGWNYRTLKGHLERGQMDQEVRKWLDTGEVEFHIHAFSQPSSDPNPIVRLGFRVFGRHTQVKFYRRACRRMEALTKAGIGAHRAEPREDPREELR</sequence>
<dbReference type="Pfam" id="PF09348">
    <property type="entry name" value="DUF1990"/>
    <property type="match status" value="1"/>
</dbReference>